<accession>A0ABZ1RFC5</accession>
<dbReference type="RefSeq" id="WP_328775498.1">
    <property type="nucleotide sequence ID" value="NZ_CP108057.1"/>
</dbReference>
<evidence type="ECO:0000313" key="3">
    <source>
        <dbReference type="Proteomes" id="UP001432075"/>
    </source>
</evidence>
<organism evidence="2 3">
    <name type="scientific">Streptomyces goshikiensis</name>
    <dbReference type="NCBI Taxonomy" id="1942"/>
    <lineage>
        <taxon>Bacteria</taxon>
        <taxon>Bacillati</taxon>
        <taxon>Actinomycetota</taxon>
        <taxon>Actinomycetes</taxon>
        <taxon>Kitasatosporales</taxon>
        <taxon>Streptomycetaceae</taxon>
        <taxon>Streptomyces</taxon>
    </lineage>
</organism>
<protein>
    <submittedName>
        <fullName evidence="2">Uncharacterized protein</fullName>
    </submittedName>
</protein>
<feature type="region of interest" description="Disordered" evidence="1">
    <location>
        <begin position="1"/>
        <end position="21"/>
    </location>
</feature>
<evidence type="ECO:0000256" key="1">
    <source>
        <dbReference type="SAM" id="MobiDB-lite"/>
    </source>
</evidence>
<dbReference type="Proteomes" id="UP001432075">
    <property type="component" value="Chromosome"/>
</dbReference>
<dbReference type="EMBL" id="CP108057">
    <property type="protein sequence ID" value="WUO45502.1"/>
    <property type="molecule type" value="Genomic_DNA"/>
</dbReference>
<feature type="compositionally biased region" description="Low complexity" evidence="1">
    <location>
        <begin position="1"/>
        <end position="12"/>
    </location>
</feature>
<proteinExistence type="predicted"/>
<evidence type="ECO:0000313" key="2">
    <source>
        <dbReference type="EMBL" id="WUO45502.1"/>
    </source>
</evidence>
<gene>
    <name evidence="2" type="ORF">OHU17_06460</name>
</gene>
<reference evidence="2" key="1">
    <citation type="submission" date="2022-10" db="EMBL/GenBank/DDBJ databases">
        <title>The complete genomes of actinobacterial strains from the NBC collection.</title>
        <authorList>
            <person name="Joergensen T.S."/>
            <person name="Alvarez Arevalo M."/>
            <person name="Sterndorff E.B."/>
            <person name="Faurdal D."/>
            <person name="Vuksanovic O."/>
            <person name="Mourched A.-S."/>
            <person name="Charusanti P."/>
            <person name="Shaw S."/>
            <person name="Blin K."/>
            <person name="Weber T."/>
        </authorList>
    </citation>
    <scope>NUCLEOTIDE SEQUENCE</scope>
    <source>
        <strain evidence="2">NBC_00283</strain>
    </source>
</reference>
<sequence>MTTPELPMLLPPTKEESPSPLRVSTFAKPEYADLTFIYGKNKAGSATWPVHCKEFKVRIPTGRQASALTSEPALIRHELTVPAGKREWSVDRDTRDPNQTVFTCTPPPGDPAAFDGTWQVELKLWGIEVNGGVGPVGIVWEESTSTTGPNGQYQGRIGRGEVSKRDDSFYLHSFRPASVAISRNTKPVLHWEGTANATYTLYYRKPNGTQGSSPATGGSWTSPENLVDDGSFTLEAKMGNEVRYLTTYVKVNNPDIAVTGITADGITTLNGAAHLNGATTTKNLTVNAANTLYAQTIEGNGTSGALKIGGKLTLSTAAGEVNVASKLTVTGVTTLNGAAGLNGATTTKDLTVNKANTLHVRTIEGSGDYGSLAIGGRLTLSTEGREVNIASTLTVAGATTLKGATTTKNLTVDPGADGYLWLKTGRFDTAAAATVNTFGPLNAKGPTALSGTISGLFPAVTKLAWNGNVYSYAVPADMIAVVRDESGKKQFINSWYGGVELFNIGLDAWEVVCVPLRKGAVFQKTTTAGNQRLDVWLFHVGAKQ</sequence>
<name>A0ABZ1RFC5_9ACTN</name>
<keyword evidence="3" id="KW-1185">Reference proteome</keyword>